<gene>
    <name evidence="4" type="ORF">ASPWEDRAFT_160368</name>
</gene>
<keyword evidence="2" id="KW-0521">NADP</keyword>
<name>A0A1L9RF34_ASPWE</name>
<dbReference type="VEuPathDB" id="FungiDB:ASPWEDRAFT_160368"/>
<dbReference type="Pfam" id="PF13561">
    <property type="entry name" value="adh_short_C2"/>
    <property type="match status" value="1"/>
</dbReference>
<evidence type="ECO:0000256" key="3">
    <source>
        <dbReference type="ARBA" id="ARBA00023002"/>
    </source>
</evidence>
<keyword evidence="3" id="KW-0560">Oxidoreductase</keyword>
<dbReference type="InterPro" id="IPR002347">
    <property type="entry name" value="SDR_fam"/>
</dbReference>
<proteinExistence type="inferred from homology"/>
<evidence type="ECO:0000313" key="5">
    <source>
        <dbReference type="Proteomes" id="UP000184383"/>
    </source>
</evidence>
<dbReference type="FunFam" id="3.40.50.720:FF:000084">
    <property type="entry name" value="Short-chain dehydrogenase reductase"/>
    <property type="match status" value="1"/>
</dbReference>
<evidence type="ECO:0000256" key="2">
    <source>
        <dbReference type="ARBA" id="ARBA00022857"/>
    </source>
</evidence>
<dbReference type="PROSITE" id="PS00061">
    <property type="entry name" value="ADH_SHORT"/>
    <property type="match status" value="1"/>
</dbReference>
<dbReference type="AlphaFoldDB" id="A0A1L9RF34"/>
<dbReference type="Proteomes" id="UP000184383">
    <property type="component" value="Unassembled WGS sequence"/>
</dbReference>
<dbReference type="InterPro" id="IPR020904">
    <property type="entry name" value="Sc_DH/Rdtase_CS"/>
</dbReference>
<evidence type="ECO:0000313" key="4">
    <source>
        <dbReference type="EMBL" id="OJJ33532.1"/>
    </source>
</evidence>
<dbReference type="PRINTS" id="PR00081">
    <property type="entry name" value="GDHRDH"/>
</dbReference>
<protein>
    <submittedName>
        <fullName evidence="4">Uncharacterized protein</fullName>
    </submittedName>
</protein>
<comment type="similarity">
    <text evidence="1">Belongs to the short-chain dehydrogenases/reductases (SDR) family.</text>
</comment>
<accession>A0A1L9RF34</accession>
<dbReference type="PANTHER" id="PTHR24321">
    <property type="entry name" value="DEHYDROGENASES, SHORT CHAIN"/>
    <property type="match status" value="1"/>
</dbReference>
<dbReference type="InterPro" id="IPR036291">
    <property type="entry name" value="NAD(P)-bd_dom_sf"/>
</dbReference>
<dbReference type="GO" id="GO:0044550">
    <property type="term" value="P:secondary metabolite biosynthetic process"/>
    <property type="evidence" value="ECO:0007669"/>
    <property type="project" value="UniProtKB-ARBA"/>
</dbReference>
<dbReference type="PANTHER" id="PTHR24321:SF12">
    <property type="entry name" value="SHORT-CHAIN DEHYDROGENASE_REDUCTASE FAMILY, PUTATIVE (AFU_ORTHOLOGUE AFUA_5G14340)-RELATED"/>
    <property type="match status" value="1"/>
</dbReference>
<keyword evidence="5" id="KW-1185">Reference proteome</keyword>
<organism evidence="4 5">
    <name type="scientific">Aspergillus wentii DTO 134E9</name>
    <dbReference type="NCBI Taxonomy" id="1073089"/>
    <lineage>
        <taxon>Eukaryota</taxon>
        <taxon>Fungi</taxon>
        <taxon>Dikarya</taxon>
        <taxon>Ascomycota</taxon>
        <taxon>Pezizomycotina</taxon>
        <taxon>Eurotiomycetes</taxon>
        <taxon>Eurotiomycetidae</taxon>
        <taxon>Eurotiales</taxon>
        <taxon>Aspergillaceae</taxon>
        <taxon>Aspergillus</taxon>
        <taxon>Aspergillus subgen. Cremei</taxon>
    </lineage>
</organism>
<dbReference type="OrthoDB" id="5840532at2759"/>
<sequence>MLPLNGIALVTGAASGIGQECALAFAAHGAAGVVLVDLDLSSVQAIAEKSAKVAKNASYRPLPLSVDVADAEQVQDMVSQTLSMFGKIDYNVNCAGVSMTTAISLENISMEEWERVNRVNVHGILYCMQAVGKAMKSQPRITFPGRNRSRDGGKGSIVNIGSIHSFLSAPGTAQYTTSKHAMLGLTRAAALDFASMGIRVNAVCPSWVNTPMINGNEELAQVHKSLTKVVPLGRIAEPEEIADVALYLCSSMASYVTGSAWMADGGFTSSTKL</sequence>
<dbReference type="EMBL" id="KV878214">
    <property type="protein sequence ID" value="OJJ33532.1"/>
    <property type="molecule type" value="Genomic_DNA"/>
</dbReference>
<dbReference type="PRINTS" id="PR00080">
    <property type="entry name" value="SDRFAMILY"/>
</dbReference>
<dbReference type="RefSeq" id="XP_040687209.1">
    <property type="nucleotide sequence ID" value="XM_040829792.1"/>
</dbReference>
<dbReference type="STRING" id="1073089.A0A1L9RF34"/>
<evidence type="ECO:0000256" key="1">
    <source>
        <dbReference type="ARBA" id="ARBA00006484"/>
    </source>
</evidence>
<reference evidence="5" key="1">
    <citation type="journal article" date="2017" name="Genome Biol.">
        <title>Comparative genomics reveals high biological diversity and specific adaptations in the industrially and medically important fungal genus Aspergillus.</title>
        <authorList>
            <person name="de Vries R.P."/>
            <person name="Riley R."/>
            <person name="Wiebenga A."/>
            <person name="Aguilar-Osorio G."/>
            <person name="Amillis S."/>
            <person name="Uchima C.A."/>
            <person name="Anderluh G."/>
            <person name="Asadollahi M."/>
            <person name="Askin M."/>
            <person name="Barry K."/>
            <person name="Battaglia E."/>
            <person name="Bayram O."/>
            <person name="Benocci T."/>
            <person name="Braus-Stromeyer S.A."/>
            <person name="Caldana C."/>
            <person name="Canovas D."/>
            <person name="Cerqueira G.C."/>
            <person name="Chen F."/>
            <person name="Chen W."/>
            <person name="Choi C."/>
            <person name="Clum A."/>
            <person name="Dos Santos R.A."/>
            <person name="Damasio A.R."/>
            <person name="Diallinas G."/>
            <person name="Emri T."/>
            <person name="Fekete E."/>
            <person name="Flipphi M."/>
            <person name="Freyberg S."/>
            <person name="Gallo A."/>
            <person name="Gournas C."/>
            <person name="Habgood R."/>
            <person name="Hainaut M."/>
            <person name="Harispe M.L."/>
            <person name="Henrissat B."/>
            <person name="Hilden K.S."/>
            <person name="Hope R."/>
            <person name="Hossain A."/>
            <person name="Karabika E."/>
            <person name="Karaffa L."/>
            <person name="Karanyi Z."/>
            <person name="Krasevec N."/>
            <person name="Kuo A."/>
            <person name="Kusch H."/>
            <person name="LaButti K."/>
            <person name="Lagendijk E.L."/>
            <person name="Lapidus A."/>
            <person name="Levasseur A."/>
            <person name="Lindquist E."/>
            <person name="Lipzen A."/>
            <person name="Logrieco A.F."/>
            <person name="MacCabe A."/>
            <person name="Maekelae M.R."/>
            <person name="Malavazi I."/>
            <person name="Melin P."/>
            <person name="Meyer V."/>
            <person name="Mielnichuk N."/>
            <person name="Miskei M."/>
            <person name="Molnar A.P."/>
            <person name="Mule G."/>
            <person name="Ngan C.Y."/>
            <person name="Orejas M."/>
            <person name="Orosz E."/>
            <person name="Ouedraogo J.P."/>
            <person name="Overkamp K.M."/>
            <person name="Park H.-S."/>
            <person name="Perrone G."/>
            <person name="Piumi F."/>
            <person name="Punt P.J."/>
            <person name="Ram A.F."/>
            <person name="Ramon A."/>
            <person name="Rauscher S."/>
            <person name="Record E."/>
            <person name="Riano-Pachon D.M."/>
            <person name="Robert V."/>
            <person name="Roehrig J."/>
            <person name="Ruller R."/>
            <person name="Salamov A."/>
            <person name="Salih N.S."/>
            <person name="Samson R.A."/>
            <person name="Sandor E."/>
            <person name="Sanguinetti M."/>
            <person name="Schuetze T."/>
            <person name="Sepcic K."/>
            <person name="Shelest E."/>
            <person name="Sherlock G."/>
            <person name="Sophianopoulou V."/>
            <person name="Squina F.M."/>
            <person name="Sun H."/>
            <person name="Susca A."/>
            <person name="Todd R.B."/>
            <person name="Tsang A."/>
            <person name="Unkles S.E."/>
            <person name="van de Wiele N."/>
            <person name="van Rossen-Uffink D."/>
            <person name="Oliveira J.V."/>
            <person name="Vesth T.C."/>
            <person name="Visser J."/>
            <person name="Yu J.-H."/>
            <person name="Zhou M."/>
            <person name="Andersen M.R."/>
            <person name="Archer D.B."/>
            <person name="Baker S.E."/>
            <person name="Benoit I."/>
            <person name="Brakhage A.A."/>
            <person name="Braus G.H."/>
            <person name="Fischer R."/>
            <person name="Frisvad J.C."/>
            <person name="Goldman G.H."/>
            <person name="Houbraken J."/>
            <person name="Oakley B."/>
            <person name="Pocsi I."/>
            <person name="Scazzocchio C."/>
            <person name="Seiboth B."/>
            <person name="vanKuyk P.A."/>
            <person name="Wortman J."/>
            <person name="Dyer P.S."/>
            <person name="Grigoriev I.V."/>
        </authorList>
    </citation>
    <scope>NUCLEOTIDE SEQUENCE [LARGE SCALE GENOMIC DNA]</scope>
    <source>
        <strain evidence="5">DTO 134E9</strain>
    </source>
</reference>
<dbReference type="CDD" id="cd05233">
    <property type="entry name" value="SDR_c"/>
    <property type="match status" value="1"/>
</dbReference>
<dbReference type="Gene3D" id="3.40.50.720">
    <property type="entry name" value="NAD(P)-binding Rossmann-like Domain"/>
    <property type="match status" value="1"/>
</dbReference>
<dbReference type="SUPFAM" id="SSF51735">
    <property type="entry name" value="NAD(P)-binding Rossmann-fold domains"/>
    <property type="match status" value="1"/>
</dbReference>
<dbReference type="GO" id="GO:0016491">
    <property type="term" value="F:oxidoreductase activity"/>
    <property type="evidence" value="ECO:0007669"/>
    <property type="project" value="UniProtKB-KW"/>
</dbReference>
<dbReference type="GeneID" id="63745640"/>